<feature type="domain" description="O-methyltransferase C-terminal" evidence="6">
    <location>
        <begin position="128"/>
        <end position="340"/>
    </location>
</feature>
<dbReference type="AlphaFoldDB" id="A0A4Y7LJG4"/>
<dbReference type="GO" id="GO:0008171">
    <property type="term" value="F:O-methyltransferase activity"/>
    <property type="evidence" value="ECO:0007669"/>
    <property type="project" value="InterPro"/>
</dbReference>
<evidence type="ECO:0000256" key="5">
    <source>
        <dbReference type="PIRSR" id="PIRSR005739-1"/>
    </source>
</evidence>
<evidence type="ECO:0000259" key="6">
    <source>
        <dbReference type="Pfam" id="PF00891"/>
    </source>
</evidence>
<dbReference type="OMA" id="INNSMAC"/>
<dbReference type="OrthoDB" id="1606438at2759"/>
<dbReference type="SUPFAM" id="SSF46785">
    <property type="entry name" value="Winged helix' DNA-binding domain"/>
    <property type="match status" value="1"/>
</dbReference>
<keyword evidence="1" id="KW-0017">Alkaloid metabolism</keyword>
<dbReference type="Pfam" id="PF00891">
    <property type="entry name" value="Methyltransf_2"/>
    <property type="match status" value="1"/>
</dbReference>
<dbReference type="SUPFAM" id="SSF53335">
    <property type="entry name" value="S-adenosyl-L-methionine-dependent methyltransferases"/>
    <property type="match status" value="1"/>
</dbReference>
<evidence type="ECO:0000256" key="1">
    <source>
        <dbReference type="ARBA" id="ARBA00022589"/>
    </source>
</evidence>
<dbReference type="InterPro" id="IPR036390">
    <property type="entry name" value="WH_DNA-bd_sf"/>
</dbReference>
<protein>
    <recommendedName>
        <fullName evidence="10">O-methyltransferase domain-containing protein</fullName>
    </recommendedName>
</protein>
<feature type="active site" description="Proton acceptor" evidence="5">
    <location>
        <position position="263"/>
    </location>
</feature>
<keyword evidence="4" id="KW-0949">S-adenosyl-L-methionine</keyword>
<dbReference type="InterPro" id="IPR016461">
    <property type="entry name" value="COMT-like"/>
</dbReference>
<evidence type="ECO:0000256" key="3">
    <source>
        <dbReference type="ARBA" id="ARBA00022679"/>
    </source>
</evidence>
<dbReference type="GO" id="GO:0032259">
    <property type="term" value="P:methylation"/>
    <property type="evidence" value="ECO:0007669"/>
    <property type="project" value="UniProtKB-KW"/>
</dbReference>
<evidence type="ECO:0000259" key="7">
    <source>
        <dbReference type="Pfam" id="PF08100"/>
    </source>
</evidence>
<dbReference type="Gene3D" id="3.40.50.150">
    <property type="entry name" value="Vaccinia Virus protein VP39"/>
    <property type="match status" value="1"/>
</dbReference>
<accession>A0A4Y7LJG4</accession>
<dbReference type="Gene3D" id="1.10.10.10">
    <property type="entry name" value="Winged helix-like DNA-binding domain superfamily/Winged helix DNA-binding domain"/>
    <property type="match status" value="1"/>
</dbReference>
<keyword evidence="3" id="KW-0808">Transferase</keyword>
<evidence type="ECO:0000256" key="4">
    <source>
        <dbReference type="ARBA" id="ARBA00022691"/>
    </source>
</evidence>
<dbReference type="InterPro" id="IPR001077">
    <property type="entry name" value="COMT_C"/>
</dbReference>
<dbReference type="InterPro" id="IPR036388">
    <property type="entry name" value="WH-like_DNA-bd_sf"/>
</dbReference>
<sequence>MDIKLEDEEQEIKYQGHVWNMICGSVNSSVLKCTIVLGLFDTIHNSSKPMTLSSLSSASPSLSPLKTENLCRLLRYLSHMNLIVINSIQGSDDTFSLTDTSKLLLSNQERSLKDWVLGIDDPLAINGWHELTDYCLSPVDAPVPFVKMHGKTMWEFAADIPEVNELINNSMACDTKLVMPAFLQGCRGILNKGIVKKMVDIGGGTGAAMSYVVKAFPDIKCMVFDLPHVVANAPEIEGVELVGGDMFEFIPPADALLLKFILHNWDDVGCIKLLKKCKETISAEHGKVIIIEMVLEEDDQDNDALTQARLSLDLDMMVCSGGRERTKDEWRILVEEAGFSKIEFISIFAIQSVIVAYP</sequence>
<dbReference type="PROSITE" id="PS51683">
    <property type="entry name" value="SAM_OMT_II"/>
    <property type="match status" value="1"/>
</dbReference>
<dbReference type="GO" id="GO:0009820">
    <property type="term" value="P:alkaloid metabolic process"/>
    <property type="evidence" value="ECO:0007669"/>
    <property type="project" value="UniProtKB-KW"/>
</dbReference>
<dbReference type="GO" id="GO:0046983">
    <property type="term" value="F:protein dimerization activity"/>
    <property type="evidence" value="ECO:0007669"/>
    <property type="project" value="InterPro"/>
</dbReference>
<evidence type="ECO:0000313" key="9">
    <source>
        <dbReference type="Proteomes" id="UP000316621"/>
    </source>
</evidence>
<evidence type="ECO:0008006" key="10">
    <source>
        <dbReference type="Google" id="ProtNLM"/>
    </source>
</evidence>
<keyword evidence="2" id="KW-0489">Methyltransferase</keyword>
<organism evidence="8 9">
    <name type="scientific">Papaver somniferum</name>
    <name type="common">Opium poppy</name>
    <dbReference type="NCBI Taxonomy" id="3469"/>
    <lineage>
        <taxon>Eukaryota</taxon>
        <taxon>Viridiplantae</taxon>
        <taxon>Streptophyta</taxon>
        <taxon>Embryophyta</taxon>
        <taxon>Tracheophyta</taxon>
        <taxon>Spermatophyta</taxon>
        <taxon>Magnoliopsida</taxon>
        <taxon>Ranunculales</taxon>
        <taxon>Papaveraceae</taxon>
        <taxon>Papaveroideae</taxon>
        <taxon>Papaver</taxon>
    </lineage>
</organism>
<keyword evidence="9" id="KW-1185">Reference proteome</keyword>
<evidence type="ECO:0000313" key="8">
    <source>
        <dbReference type="EMBL" id="RZC84750.1"/>
    </source>
</evidence>
<dbReference type="PANTHER" id="PTHR11746">
    <property type="entry name" value="O-METHYLTRANSFERASE"/>
    <property type="match status" value="1"/>
</dbReference>
<dbReference type="Proteomes" id="UP000316621">
    <property type="component" value="Chromosome 11"/>
</dbReference>
<gene>
    <name evidence="8" type="ORF">C5167_047534</name>
</gene>
<dbReference type="Pfam" id="PF08100">
    <property type="entry name" value="Dimerisation"/>
    <property type="match status" value="1"/>
</dbReference>
<dbReference type="InterPro" id="IPR029063">
    <property type="entry name" value="SAM-dependent_MTases_sf"/>
</dbReference>
<dbReference type="EMBL" id="CM010725">
    <property type="protein sequence ID" value="RZC84750.1"/>
    <property type="molecule type" value="Genomic_DNA"/>
</dbReference>
<feature type="domain" description="O-methyltransferase dimerisation" evidence="7">
    <location>
        <begin position="19"/>
        <end position="106"/>
    </location>
</feature>
<dbReference type="InterPro" id="IPR012967">
    <property type="entry name" value="COMT_dimerisation"/>
</dbReference>
<proteinExistence type="predicted"/>
<name>A0A4Y7LJG4_PAPSO</name>
<reference evidence="8 9" key="1">
    <citation type="journal article" date="2018" name="Science">
        <title>The opium poppy genome and morphinan production.</title>
        <authorList>
            <person name="Guo L."/>
            <person name="Winzer T."/>
            <person name="Yang X."/>
            <person name="Li Y."/>
            <person name="Ning Z."/>
            <person name="He Z."/>
            <person name="Teodor R."/>
            <person name="Lu Y."/>
            <person name="Bowser T.A."/>
            <person name="Graham I.A."/>
            <person name="Ye K."/>
        </authorList>
    </citation>
    <scope>NUCLEOTIDE SEQUENCE [LARGE SCALE GENOMIC DNA]</scope>
    <source>
        <strain evidence="9">cv. HN1</strain>
        <tissue evidence="8">Leaves</tissue>
    </source>
</reference>
<evidence type="ECO:0000256" key="2">
    <source>
        <dbReference type="ARBA" id="ARBA00022603"/>
    </source>
</evidence>
<dbReference type="Gramene" id="RZC84750">
    <property type="protein sequence ID" value="RZC84750"/>
    <property type="gene ID" value="C5167_047534"/>
</dbReference>
<dbReference type="PIRSF" id="PIRSF005739">
    <property type="entry name" value="O-mtase"/>
    <property type="match status" value="1"/>
</dbReference>